<gene>
    <name evidence="4" type="ORF">AB675_2253</name>
</gene>
<dbReference type="Gene3D" id="3.40.50.300">
    <property type="entry name" value="P-loop containing nucleotide triphosphate hydrolases"/>
    <property type="match status" value="1"/>
</dbReference>
<dbReference type="GeneID" id="28734088"/>
<feature type="region of interest" description="Disordered" evidence="2">
    <location>
        <begin position="321"/>
        <end position="349"/>
    </location>
</feature>
<evidence type="ECO:0000256" key="1">
    <source>
        <dbReference type="SAM" id="Coils"/>
    </source>
</evidence>
<evidence type="ECO:0000313" key="4">
    <source>
        <dbReference type="EMBL" id="KPI34877.1"/>
    </source>
</evidence>
<dbReference type="OrthoDB" id="8954335at2759"/>
<name>A0A0N1GXB1_9EURO</name>
<dbReference type="InterPro" id="IPR027417">
    <property type="entry name" value="P-loop_NTPase"/>
</dbReference>
<keyword evidence="5" id="KW-1185">Reference proteome</keyword>
<reference evidence="4 5" key="1">
    <citation type="submission" date="2015-06" db="EMBL/GenBank/DDBJ databases">
        <title>Draft genome of the ant-associated black yeast Phialophora attae CBS 131958.</title>
        <authorList>
            <person name="Moreno L.F."/>
            <person name="Stielow B.J."/>
            <person name="de Hoog S."/>
            <person name="Vicente V.A."/>
            <person name="Weiss V.A."/>
            <person name="de Vries M."/>
            <person name="Cruz L.M."/>
            <person name="Souza E.M."/>
        </authorList>
    </citation>
    <scope>NUCLEOTIDE SEQUENCE [LARGE SCALE GENOMIC DNA]</scope>
    <source>
        <strain evidence="4 5">CBS 131958</strain>
    </source>
</reference>
<dbReference type="STRING" id="1664694.A0A0N1GXB1"/>
<dbReference type="CDD" id="cd00882">
    <property type="entry name" value="Ras_like_GTPase"/>
    <property type="match status" value="1"/>
</dbReference>
<dbReference type="Pfam" id="PF01926">
    <property type="entry name" value="MMR_HSR1"/>
    <property type="match status" value="1"/>
</dbReference>
<feature type="compositionally biased region" description="Basic and acidic residues" evidence="2">
    <location>
        <begin position="326"/>
        <end position="349"/>
    </location>
</feature>
<dbReference type="GO" id="GO:0005525">
    <property type="term" value="F:GTP binding"/>
    <property type="evidence" value="ECO:0007669"/>
    <property type="project" value="InterPro"/>
</dbReference>
<protein>
    <recommendedName>
        <fullName evidence="3">G domain-containing protein</fullName>
    </recommendedName>
</protein>
<keyword evidence="1" id="KW-0175">Coiled coil</keyword>
<sequence>MTNYTQPVINPDDIVIPVMGITGSGKSTFISLCTEEKVDIGHGLMSCTGECLMYSLQRGGRTIRLIDTPGFDDSTRDDLDILTEIAYWLSQAYKRIQLAGIIYLHPVDAPRLGGVARRNLTMFKLLVGKDCLRSVVLATTMWDNVTPEEGSRRQNELATTDEFWGDMIKAGSRLEVHDNTEASALRIIDRIVSNRENMVLDIQRELVDDHKPLDATSAGQEQSRKFLAEKAKAESRLQKKQQELDDALRQRQQEDAEKIFLEQRSYAHQISEKQDKLAAMHIDLDELRRKKEAQWEHERAEIAKQRREVEAMARQVRQQLEAISQSREEDRQRTERLETALDGRSQKSSKDLTLRNADAVEHVNRIKEIQRNREELERARQDAMRKEAEALQLKSLLESMAVREERLMQAEMLKDQKRATRWSAAGTLAGVGSLAIAAVGMQCTVM</sequence>
<feature type="domain" description="G" evidence="3">
    <location>
        <begin position="18"/>
        <end position="109"/>
    </location>
</feature>
<evidence type="ECO:0000259" key="3">
    <source>
        <dbReference type="Pfam" id="PF01926"/>
    </source>
</evidence>
<proteinExistence type="predicted"/>
<evidence type="ECO:0000256" key="2">
    <source>
        <dbReference type="SAM" id="MobiDB-lite"/>
    </source>
</evidence>
<dbReference type="InterPro" id="IPR006073">
    <property type="entry name" value="GTP-bd"/>
</dbReference>
<dbReference type="RefSeq" id="XP_017994840.1">
    <property type="nucleotide sequence ID" value="XM_018142208.1"/>
</dbReference>
<dbReference type="VEuPathDB" id="FungiDB:AB675_2253"/>
<comment type="caution">
    <text evidence="4">The sequence shown here is derived from an EMBL/GenBank/DDBJ whole genome shotgun (WGS) entry which is preliminary data.</text>
</comment>
<organism evidence="4 5">
    <name type="scientific">Cyphellophora attinorum</name>
    <dbReference type="NCBI Taxonomy" id="1664694"/>
    <lineage>
        <taxon>Eukaryota</taxon>
        <taxon>Fungi</taxon>
        <taxon>Dikarya</taxon>
        <taxon>Ascomycota</taxon>
        <taxon>Pezizomycotina</taxon>
        <taxon>Eurotiomycetes</taxon>
        <taxon>Chaetothyriomycetidae</taxon>
        <taxon>Chaetothyriales</taxon>
        <taxon>Cyphellophoraceae</taxon>
        <taxon>Cyphellophora</taxon>
    </lineage>
</organism>
<evidence type="ECO:0000313" key="5">
    <source>
        <dbReference type="Proteomes" id="UP000038010"/>
    </source>
</evidence>
<dbReference type="EMBL" id="LFJN01000048">
    <property type="protein sequence ID" value="KPI34877.1"/>
    <property type="molecule type" value="Genomic_DNA"/>
</dbReference>
<dbReference type="Proteomes" id="UP000038010">
    <property type="component" value="Unassembled WGS sequence"/>
</dbReference>
<feature type="coiled-coil region" evidence="1">
    <location>
        <begin position="359"/>
        <end position="396"/>
    </location>
</feature>
<dbReference type="AlphaFoldDB" id="A0A0N1GXB1"/>
<accession>A0A0N1GXB1</accession>
<dbReference type="SUPFAM" id="SSF52540">
    <property type="entry name" value="P-loop containing nucleoside triphosphate hydrolases"/>
    <property type="match status" value="1"/>
</dbReference>